<dbReference type="EMBL" id="CP078077">
    <property type="protein sequence ID" value="UPL15915.1"/>
    <property type="molecule type" value="Genomic_DNA"/>
</dbReference>
<keyword evidence="3" id="KW-1185">Reference proteome</keyword>
<proteinExistence type="predicted"/>
<dbReference type="CDD" id="cd00093">
    <property type="entry name" value="HTH_XRE"/>
    <property type="match status" value="1"/>
</dbReference>
<dbReference type="PANTHER" id="PTHR35010">
    <property type="entry name" value="BLL4672 PROTEIN-RELATED"/>
    <property type="match status" value="1"/>
</dbReference>
<organism evidence="2 3">
    <name type="scientific">Microbacterium galbinum</name>
    <dbReference type="NCBI Taxonomy" id="2851646"/>
    <lineage>
        <taxon>Bacteria</taxon>
        <taxon>Bacillati</taxon>
        <taxon>Actinomycetota</taxon>
        <taxon>Actinomycetes</taxon>
        <taxon>Micrococcales</taxon>
        <taxon>Microbacteriaceae</taxon>
        <taxon>Microbacterium</taxon>
    </lineage>
</organism>
<dbReference type="PANTHER" id="PTHR35010:SF2">
    <property type="entry name" value="BLL4672 PROTEIN"/>
    <property type="match status" value="1"/>
</dbReference>
<dbReference type="SMART" id="SM00530">
    <property type="entry name" value="HTH_XRE"/>
    <property type="match status" value="1"/>
</dbReference>
<dbReference type="InterPro" id="IPR041413">
    <property type="entry name" value="MLTR_LBD"/>
</dbReference>
<dbReference type="Proteomes" id="UP000831963">
    <property type="component" value="Chromosome"/>
</dbReference>
<dbReference type="InterPro" id="IPR001387">
    <property type="entry name" value="Cro/C1-type_HTH"/>
</dbReference>
<dbReference type="Gene3D" id="3.30.450.180">
    <property type="match status" value="1"/>
</dbReference>
<name>A0ABY4ISZ8_9MICO</name>
<gene>
    <name evidence="2" type="ORF">KV396_16200</name>
</gene>
<dbReference type="Pfam" id="PF13560">
    <property type="entry name" value="HTH_31"/>
    <property type="match status" value="1"/>
</dbReference>
<dbReference type="Pfam" id="PF17765">
    <property type="entry name" value="MLTR_LBD"/>
    <property type="match status" value="1"/>
</dbReference>
<evidence type="ECO:0000313" key="2">
    <source>
        <dbReference type="EMBL" id="UPL15915.1"/>
    </source>
</evidence>
<dbReference type="PROSITE" id="PS50943">
    <property type="entry name" value="HTH_CROC1"/>
    <property type="match status" value="1"/>
</dbReference>
<dbReference type="InterPro" id="IPR010982">
    <property type="entry name" value="Lambda_DNA-bd_dom_sf"/>
</dbReference>
<feature type="domain" description="HTH cro/C1-type" evidence="1">
    <location>
        <begin position="36"/>
        <end position="83"/>
    </location>
</feature>
<reference evidence="2 3" key="1">
    <citation type="submission" date="2021-06" db="EMBL/GenBank/DDBJ databases">
        <title>Genome-based taxonomic framework of Microbacterium strains isolated from marine environment, the description of four new species and reclassification of four preexisting species.</title>
        <authorList>
            <person name="Lee S.D."/>
            <person name="Kim S.-M."/>
            <person name="Byeon Y.-S."/>
            <person name="Yang H.L."/>
            <person name="Kim I.S."/>
        </authorList>
    </citation>
    <scope>NUCLEOTIDE SEQUENCE [LARGE SCALE GENOMIC DNA]</scope>
    <source>
        <strain evidence="2 3">SSW1-36</strain>
    </source>
</reference>
<accession>A0ABY4ISZ8</accession>
<dbReference type="Gene3D" id="1.10.260.40">
    <property type="entry name" value="lambda repressor-like DNA-binding domains"/>
    <property type="match status" value="1"/>
</dbReference>
<sequence>MDDASTSLGEYLRARRAVTQPDDLGIVPTPGRRVTGLRRDEVAALAGISREYYLRLEQGRGARPSDQVLLSLCRALRLDHEASAYAFRLVSGRLHTPAPVPRDSADRIVRALSAWTHTPAYVTDPHRDIVAANPLATVFGHGGLSAGGNQLRHLFVPRMKETLVEWEAMSRAAVATLRRDAVPQSPRLREIVAELSSDPDFVRIWARHDVSGPEDATFHILVEGVGEIPVDAQNFAVRSMPGYQLTVLSAPPGAVTAAVFARLADQLPGGIGADAVEAAR</sequence>
<dbReference type="SUPFAM" id="SSF47413">
    <property type="entry name" value="lambda repressor-like DNA-binding domains"/>
    <property type="match status" value="1"/>
</dbReference>
<protein>
    <submittedName>
        <fullName evidence="2">Helix-turn-helix transcriptional regulator</fullName>
    </submittedName>
</protein>
<evidence type="ECO:0000313" key="3">
    <source>
        <dbReference type="Proteomes" id="UP000831963"/>
    </source>
</evidence>
<evidence type="ECO:0000259" key="1">
    <source>
        <dbReference type="PROSITE" id="PS50943"/>
    </source>
</evidence>
<dbReference type="RefSeq" id="WP_247956361.1">
    <property type="nucleotide sequence ID" value="NZ_CP078077.1"/>
</dbReference>